<dbReference type="AlphaFoldDB" id="A0AAX3EMW7"/>
<name>A0AAX3EMW7_PAEUR</name>
<dbReference type="InterPro" id="IPR001647">
    <property type="entry name" value="HTH_TetR"/>
</dbReference>
<dbReference type="EMBL" id="CP101185">
    <property type="protein sequence ID" value="UYV99485.1"/>
    <property type="molecule type" value="Genomic_DNA"/>
</dbReference>
<dbReference type="InterPro" id="IPR050109">
    <property type="entry name" value="HTH-type_TetR-like_transc_reg"/>
</dbReference>
<dbReference type="PROSITE" id="PS01081">
    <property type="entry name" value="HTH_TETR_1"/>
    <property type="match status" value="1"/>
</dbReference>
<dbReference type="PANTHER" id="PTHR30055:SF237">
    <property type="entry name" value="TRANSCRIPTIONAL REPRESSOR MCE3R"/>
    <property type="match status" value="1"/>
</dbReference>
<accession>A0AAX3EMW7</accession>
<feature type="domain" description="HTH tetR-type" evidence="3">
    <location>
        <begin position="15"/>
        <end position="75"/>
    </location>
</feature>
<feature type="DNA-binding region" description="H-T-H motif" evidence="2">
    <location>
        <begin position="38"/>
        <end position="57"/>
    </location>
</feature>
<dbReference type="PROSITE" id="PS50977">
    <property type="entry name" value="HTH_TETR_2"/>
    <property type="match status" value="2"/>
</dbReference>
<dbReference type="Pfam" id="PF00440">
    <property type="entry name" value="TetR_N"/>
    <property type="match status" value="2"/>
</dbReference>
<dbReference type="Gene3D" id="1.10.10.60">
    <property type="entry name" value="Homeodomain-like"/>
    <property type="match status" value="2"/>
</dbReference>
<gene>
    <name evidence="4" type="ORF">NL394_09900</name>
</gene>
<dbReference type="RefSeq" id="WP_069696483.1">
    <property type="nucleotide sequence ID" value="NZ_CP043010.1"/>
</dbReference>
<keyword evidence="5" id="KW-1185">Reference proteome</keyword>
<evidence type="ECO:0000313" key="4">
    <source>
        <dbReference type="EMBL" id="UYV99485.1"/>
    </source>
</evidence>
<dbReference type="Gene3D" id="1.10.357.10">
    <property type="entry name" value="Tetracycline Repressor, domain 2"/>
    <property type="match status" value="2"/>
</dbReference>
<dbReference type="InterPro" id="IPR023772">
    <property type="entry name" value="DNA-bd_HTH_TetR-type_CS"/>
</dbReference>
<keyword evidence="1 2" id="KW-0238">DNA-binding</keyword>
<dbReference type="GO" id="GO:0000976">
    <property type="term" value="F:transcription cis-regulatory region binding"/>
    <property type="evidence" value="ECO:0007669"/>
    <property type="project" value="TreeGrafter"/>
</dbReference>
<protein>
    <submittedName>
        <fullName evidence="4">TetR/AcrR family transcriptional regulator</fullName>
    </submittedName>
</protein>
<evidence type="ECO:0000259" key="3">
    <source>
        <dbReference type="PROSITE" id="PS50977"/>
    </source>
</evidence>
<dbReference type="Proteomes" id="UP001163293">
    <property type="component" value="Chromosome"/>
</dbReference>
<dbReference type="SUPFAM" id="SSF46689">
    <property type="entry name" value="Homeodomain-like"/>
    <property type="match status" value="2"/>
</dbReference>
<sequence>MEKASTAPERGTRPRNRRALILAAAADLFAQRGYPQVSMTDVAKAVSVQPSALYRHFPGKGELLREAVAANLQPVVESVIQAPDGDLGQLVLSLGRALLEHRGNGVLWERESRHLPPAVRFEIASGAKFAISSKLQSGSAALPAAEADLRAWAMFAVMVSVSWHPNRLSKADEETHLATLARTVIDMPLPPIKESDRRAGAALSVPRSRREALLAAAIRQFARSGFDAVSLDDIGADVGIAGPGIYRHFSNKAEMLAAALYRATEVRWMDLSRALSEAADSSAALQRILSSHISFSLSCPEYLQLAVSERQHVPERDLQNLLEAQNDYVADVASLVQDAYPGTDQEVVRVRVKAALHVISSVVRTPFLRDIRGIQDILEDLAWGIMVPAADQGATS</sequence>
<dbReference type="PRINTS" id="PR00455">
    <property type="entry name" value="HTHTETR"/>
</dbReference>
<organism evidence="4 5">
    <name type="scientific">Paenarthrobacter ureafaciens</name>
    <dbReference type="NCBI Taxonomy" id="37931"/>
    <lineage>
        <taxon>Bacteria</taxon>
        <taxon>Bacillati</taxon>
        <taxon>Actinomycetota</taxon>
        <taxon>Actinomycetes</taxon>
        <taxon>Micrococcales</taxon>
        <taxon>Micrococcaceae</taxon>
        <taxon>Paenarthrobacter</taxon>
    </lineage>
</organism>
<feature type="DNA-binding region" description="H-T-H motif" evidence="2">
    <location>
        <begin position="230"/>
        <end position="249"/>
    </location>
</feature>
<evidence type="ECO:0000313" key="5">
    <source>
        <dbReference type="Proteomes" id="UP001163293"/>
    </source>
</evidence>
<dbReference type="PANTHER" id="PTHR30055">
    <property type="entry name" value="HTH-TYPE TRANSCRIPTIONAL REGULATOR RUTR"/>
    <property type="match status" value="1"/>
</dbReference>
<proteinExistence type="predicted"/>
<feature type="domain" description="HTH tetR-type" evidence="3">
    <location>
        <begin position="207"/>
        <end position="267"/>
    </location>
</feature>
<dbReference type="InterPro" id="IPR009057">
    <property type="entry name" value="Homeodomain-like_sf"/>
</dbReference>
<evidence type="ECO:0000256" key="2">
    <source>
        <dbReference type="PROSITE-ProRule" id="PRU00335"/>
    </source>
</evidence>
<dbReference type="GO" id="GO:0003700">
    <property type="term" value="F:DNA-binding transcription factor activity"/>
    <property type="evidence" value="ECO:0007669"/>
    <property type="project" value="TreeGrafter"/>
</dbReference>
<reference evidence="4" key="1">
    <citation type="submission" date="2022-07" db="EMBL/GenBank/DDBJ databases">
        <authorList>
            <person name="Wu T."/>
        </authorList>
    </citation>
    <scope>NUCLEOTIDE SEQUENCE</scope>
    <source>
        <strain evidence="4">SD-1</strain>
    </source>
</reference>
<evidence type="ECO:0000256" key="1">
    <source>
        <dbReference type="ARBA" id="ARBA00023125"/>
    </source>
</evidence>